<feature type="compositionally biased region" description="Basic and acidic residues" evidence="1">
    <location>
        <begin position="11"/>
        <end position="22"/>
    </location>
</feature>
<comment type="caution">
    <text evidence="2">The sequence shown here is derived from an EMBL/GenBank/DDBJ whole genome shotgun (WGS) entry which is preliminary data.</text>
</comment>
<proteinExistence type="predicted"/>
<evidence type="ECO:0000256" key="1">
    <source>
        <dbReference type="SAM" id="MobiDB-lite"/>
    </source>
</evidence>
<feature type="compositionally biased region" description="Basic and acidic residues" evidence="1">
    <location>
        <begin position="87"/>
        <end position="121"/>
    </location>
</feature>
<reference evidence="2 3" key="1">
    <citation type="submission" date="2015-07" db="EMBL/GenBank/DDBJ databases">
        <title>Emmonsia species relationships and genome sequence.</title>
        <authorList>
            <consortium name="The Broad Institute Genomics Platform"/>
            <person name="Cuomo C.A."/>
            <person name="Munoz J.F."/>
            <person name="Imamovic A."/>
            <person name="Priest M.E."/>
            <person name="Young S."/>
            <person name="Clay O.K."/>
            <person name="McEwen J.G."/>
        </authorList>
    </citation>
    <scope>NUCLEOTIDE SEQUENCE [LARGE SCALE GENOMIC DNA]</scope>
    <source>
        <strain evidence="2 3">UAMH 9510</strain>
    </source>
</reference>
<feature type="region of interest" description="Disordered" evidence="1">
    <location>
        <begin position="1"/>
        <end position="24"/>
    </location>
</feature>
<organism evidence="2 3">
    <name type="scientific">Emergomyces pasteurianus Ep9510</name>
    <dbReference type="NCBI Taxonomy" id="1447872"/>
    <lineage>
        <taxon>Eukaryota</taxon>
        <taxon>Fungi</taxon>
        <taxon>Dikarya</taxon>
        <taxon>Ascomycota</taxon>
        <taxon>Pezizomycotina</taxon>
        <taxon>Eurotiomycetes</taxon>
        <taxon>Eurotiomycetidae</taxon>
        <taxon>Onygenales</taxon>
        <taxon>Ajellomycetaceae</taxon>
        <taxon>Emergomyces</taxon>
    </lineage>
</organism>
<dbReference type="OrthoDB" id="10446940at2759"/>
<sequence length="121" mass="13992">METNVTGQEIKVNDHTRKRACESEEPLLHPVRRLEKRRCTNLNSAGDDSVNGIKGHRNANLHSNVLKTLHGPPISSQQRSLKHKRLHLESERSSDTRDPPSKRPRIDKDRLTERWVPNEHD</sequence>
<dbReference type="VEuPathDB" id="FungiDB:AJ78_07369"/>
<evidence type="ECO:0000313" key="3">
    <source>
        <dbReference type="Proteomes" id="UP000182235"/>
    </source>
</evidence>
<feature type="region of interest" description="Disordered" evidence="1">
    <location>
        <begin position="42"/>
        <end position="121"/>
    </location>
</feature>
<evidence type="ECO:0000313" key="2">
    <source>
        <dbReference type="EMBL" id="OJD11968.1"/>
    </source>
</evidence>
<gene>
    <name evidence="2" type="ORF">AJ78_07369</name>
</gene>
<dbReference type="EMBL" id="LGRN01000465">
    <property type="protein sequence ID" value="OJD11968.1"/>
    <property type="molecule type" value="Genomic_DNA"/>
</dbReference>
<protein>
    <submittedName>
        <fullName evidence="2">Uncharacterized protein</fullName>
    </submittedName>
</protein>
<accession>A0A1J9P6A9</accession>
<name>A0A1J9P6A9_9EURO</name>
<dbReference type="Proteomes" id="UP000182235">
    <property type="component" value="Unassembled WGS sequence"/>
</dbReference>
<keyword evidence="3" id="KW-1185">Reference proteome</keyword>
<dbReference type="AlphaFoldDB" id="A0A1J9P6A9"/>